<dbReference type="InterPro" id="IPR029057">
    <property type="entry name" value="PRTase-like"/>
</dbReference>
<feature type="domain" description="Ribose-phosphate pyrophosphokinase N-terminal" evidence="8">
    <location>
        <begin position="6"/>
        <end position="124"/>
    </location>
</feature>
<evidence type="ECO:0000259" key="8">
    <source>
        <dbReference type="Pfam" id="PF13793"/>
    </source>
</evidence>
<dbReference type="GO" id="GO:0006015">
    <property type="term" value="P:5-phosphoribose 1-diphosphate biosynthetic process"/>
    <property type="evidence" value="ECO:0007669"/>
    <property type="project" value="TreeGrafter"/>
</dbReference>
<dbReference type="EC" id="2.7.6.1" evidence="1"/>
<dbReference type="InterPro" id="IPR005946">
    <property type="entry name" value="Rib-P_diPkinase"/>
</dbReference>
<dbReference type="EMBL" id="MHTB01000028">
    <property type="protein sequence ID" value="OHA55022.1"/>
    <property type="molecule type" value="Genomic_DNA"/>
</dbReference>
<dbReference type="GO" id="GO:0000287">
    <property type="term" value="F:magnesium ion binding"/>
    <property type="evidence" value="ECO:0007669"/>
    <property type="project" value="InterPro"/>
</dbReference>
<dbReference type="Pfam" id="PF13793">
    <property type="entry name" value="Pribosyltran_N"/>
    <property type="match status" value="1"/>
</dbReference>
<dbReference type="GO" id="GO:0002189">
    <property type="term" value="C:ribose phosphate diphosphokinase complex"/>
    <property type="evidence" value="ECO:0007669"/>
    <property type="project" value="TreeGrafter"/>
</dbReference>
<dbReference type="GO" id="GO:0005737">
    <property type="term" value="C:cytoplasm"/>
    <property type="evidence" value="ECO:0007669"/>
    <property type="project" value="TreeGrafter"/>
</dbReference>
<organism evidence="9 10">
    <name type="scientific">Candidatus Veblenbacteria bacterium RIFOXYA2_FULL_43_9</name>
    <dbReference type="NCBI Taxonomy" id="1802425"/>
    <lineage>
        <taxon>Bacteria</taxon>
        <taxon>Candidatus Vebleniibacteriota</taxon>
    </lineage>
</organism>
<keyword evidence="4" id="KW-0547">Nucleotide-binding</keyword>
<accession>A0A1G2Q5D1</accession>
<dbReference type="Pfam" id="PF14572">
    <property type="entry name" value="Pribosyl_synth"/>
    <property type="match status" value="1"/>
</dbReference>
<keyword evidence="5" id="KW-0418">Kinase</keyword>
<reference evidence="9 10" key="1">
    <citation type="journal article" date="2016" name="Nat. Commun.">
        <title>Thousands of microbial genomes shed light on interconnected biogeochemical processes in an aquifer system.</title>
        <authorList>
            <person name="Anantharaman K."/>
            <person name="Brown C.T."/>
            <person name="Hug L.A."/>
            <person name="Sharon I."/>
            <person name="Castelle C.J."/>
            <person name="Probst A.J."/>
            <person name="Thomas B.C."/>
            <person name="Singh A."/>
            <person name="Wilkins M.J."/>
            <person name="Karaoz U."/>
            <person name="Brodie E.L."/>
            <person name="Williams K.H."/>
            <person name="Hubbard S.S."/>
            <person name="Banfield J.F."/>
        </authorList>
    </citation>
    <scope>NUCLEOTIDE SEQUENCE [LARGE SCALE GENOMIC DNA]</scope>
</reference>
<keyword evidence="3" id="KW-0545">Nucleotide biosynthesis</keyword>
<keyword evidence="2" id="KW-0808">Transferase</keyword>
<evidence type="ECO:0000256" key="1">
    <source>
        <dbReference type="ARBA" id="ARBA00013247"/>
    </source>
</evidence>
<dbReference type="AlphaFoldDB" id="A0A1G2Q5D1"/>
<sequence length="320" mass="35758">MTDKLAIFSLPEDEQFARLVTTHIGIDLGMIVPRVFADGNWWVQYAQSIRGHDVYIIASLYGRPPGGIAIRFEHLKQLVRAAKLASCARINVVCPYFECRGDFKDRPRVDIMARRWADEMNEAGISRLITMELHSNPVVGFFAPTPVDHLYPSKTFQAHFTAKEISNLIVVAADAGGVKRVENYADYLDAKDIAIITKRRKQPNKVEHMRLTGDVEGKNCLIVEDVIDTAGTFELSVQKLKIAKAEKVYGFGIHPLFSDQAVQRLQSCGLHQLIVTNTIPLAAKYDGIEVLDISEVFANAIIAAHNNQPIDELFLENKGK</sequence>
<evidence type="ECO:0000256" key="6">
    <source>
        <dbReference type="ARBA" id="ARBA00022840"/>
    </source>
</evidence>
<dbReference type="GO" id="GO:0004749">
    <property type="term" value="F:ribose phosphate diphosphokinase activity"/>
    <property type="evidence" value="ECO:0007669"/>
    <property type="project" value="UniProtKB-EC"/>
</dbReference>
<protein>
    <recommendedName>
        <fullName evidence="1">ribose-phosphate diphosphokinase</fullName>
        <ecNumber evidence="1">2.7.6.1</ecNumber>
    </recommendedName>
</protein>
<dbReference type="FunFam" id="3.40.50.2020:FF:000014">
    <property type="entry name" value="Ribose-phosphate pyrophosphokinase 1"/>
    <property type="match status" value="1"/>
</dbReference>
<comment type="catalytic activity">
    <reaction evidence="7">
        <text>D-ribose 5-phosphate + ATP = 5-phospho-alpha-D-ribose 1-diphosphate + AMP + H(+)</text>
        <dbReference type="Rhea" id="RHEA:15609"/>
        <dbReference type="ChEBI" id="CHEBI:15378"/>
        <dbReference type="ChEBI" id="CHEBI:30616"/>
        <dbReference type="ChEBI" id="CHEBI:58017"/>
        <dbReference type="ChEBI" id="CHEBI:78346"/>
        <dbReference type="ChEBI" id="CHEBI:456215"/>
        <dbReference type="EC" id="2.7.6.1"/>
    </reaction>
</comment>
<dbReference type="PANTHER" id="PTHR10210:SF32">
    <property type="entry name" value="RIBOSE-PHOSPHATE PYROPHOSPHOKINASE 2"/>
    <property type="match status" value="1"/>
</dbReference>
<dbReference type="GO" id="GO:0005524">
    <property type="term" value="F:ATP binding"/>
    <property type="evidence" value="ECO:0007669"/>
    <property type="project" value="UniProtKB-KW"/>
</dbReference>
<dbReference type="Gene3D" id="3.40.50.2020">
    <property type="match status" value="2"/>
</dbReference>
<dbReference type="InterPro" id="IPR029099">
    <property type="entry name" value="Pribosyltran_N"/>
</dbReference>
<dbReference type="GO" id="GO:0016301">
    <property type="term" value="F:kinase activity"/>
    <property type="evidence" value="ECO:0007669"/>
    <property type="project" value="UniProtKB-KW"/>
</dbReference>
<dbReference type="NCBIfam" id="TIGR01251">
    <property type="entry name" value="ribP_PPkin"/>
    <property type="match status" value="1"/>
</dbReference>
<dbReference type="SMART" id="SM01400">
    <property type="entry name" value="Pribosyltran_N"/>
    <property type="match status" value="1"/>
</dbReference>
<evidence type="ECO:0000256" key="4">
    <source>
        <dbReference type="ARBA" id="ARBA00022741"/>
    </source>
</evidence>
<dbReference type="Proteomes" id="UP000178936">
    <property type="component" value="Unassembled WGS sequence"/>
</dbReference>
<gene>
    <name evidence="9" type="ORF">A2226_02210</name>
</gene>
<evidence type="ECO:0000313" key="10">
    <source>
        <dbReference type="Proteomes" id="UP000178936"/>
    </source>
</evidence>
<dbReference type="SUPFAM" id="SSF53271">
    <property type="entry name" value="PRTase-like"/>
    <property type="match status" value="1"/>
</dbReference>
<proteinExistence type="predicted"/>
<evidence type="ECO:0000256" key="2">
    <source>
        <dbReference type="ARBA" id="ARBA00022679"/>
    </source>
</evidence>
<keyword evidence="6" id="KW-0067">ATP-binding</keyword>
<evidence type="ECO:0000256" key="7">
    <source>
        <dbReference type="ARBA" id="ARBA00049535"/>
    </source>
</evidence>
<evidence type="ECO:0000313" key="9">
    <source>
        <dbReference type="EMBL" id="OHA55022.1"/>
    </source>
</evidence>
<evidence type="ECO:0000256" key="5">
    <source>
        <dbReference type="ARBA" id="ARBA00022777"/>
    </source>
</evidence>
<dbReference type="CDD" id="cd06223">
    <property type="entry name" value="PRTases_typeI"/>
    <property type="match status" value="1"/>
</dbReference>
<name>A0A1G2Q5D1_9BACT</name>
<dbReference type="InterPro" id="IPR000836">
    <property type="entry name" value="PRTase_dom"/>
</dbReference>
<comment type="caution">
    <text evidence="9">The sequence shown here is derived from an EMBL/GenBank/DDBJ whole genome shotgun (WGS) entry which is preliminary data.</text>
</comment>
<dbReference type="PANTHER" id="PTHR10210">
    <property type="entry name" value="RIBOSE-PHOSPHATE DIPHOSPHOKINASE FAMILY MEMBER"/>
    <property type="match status" value="1"/>
</dbReference>
<dbReference type="GO" id="GO:0006164">
    <property type="term" value="P:purine nucleotide biosynthetic process"/>
    <property type="evidence" value="ECO:0007669"/>
    <property type="project" value="TreeGrafter"/>
</dbReference>
<evidence type="ECO:0000256" key="3">
    <source>
        <dbReference type="ARBA" id="ARBA00022727"/>
    </source>
</evidence>